<dbReference type="Proteomes" id="UP000283255">
    <property type="component" value="Unassembled WGS sequence"/>
</dbReference>
<dbReference type="InterPro" id="IPR002125">
    <property type="entry name" value="CMP_dCMP_dom"/>
</dbReference>
<dbReference type="CDD" id="cd01285">
    <property type="entry name" value="nucleoside_deaminase"/>
    <property type="match status" value="1"/>
</dbReference>
<comment type="cofactor">
    <cofactor evidence="8">
        <name>Zn(2+)</name>
        <dbReference type="ChEBI" id="CHEBI:29105"/>
    </cofactor>
    <text evidence="8">Binds 1 zinc ion per subunit.</text>
</comment>
<comment type="caution">
    <text evidence="10">The sequence shown here is derived from an EMBL/GenBank/DDBJ whole genome shotgun (WGS) entry which is preliminary data.</text>
</comment>
<dbReference type="GO" id="GO:0002100">
    <property type="term" value="P:tRNA wobble adenosine to inosine editing"/>
    <property type="evidence" value="ECO:0007669"/>
    <property type="project" value="UniProtKB-UniRule"/>
</dbReference>
<dbReference type="PANTHER" id="PTHR11079:SF202">
    <property type="entry name" value="TRNA-SPECIFIC ADENOSINE DEAMINASE"/>
    <property type="match status" value="1"/>
</dbReference>
<evidence type="ECO:0000256" key="6">
    <source>
        <dbReference type="ARBA" id="ARBA00022833"/>
    </source>
</evidence>
<dbReference type="HAMAP" id="MF_00972">
    <property type="entry name" value="tRNA_aden_deaminase"/>
    <property type="match status" value="1"/>
</dbReference>
<feature type="binding site" evidence="8">
    <location>
        <position position="76"/>
    </location>
    <ligand>
        <name>Zn(2+)</name>
        <dbReference type="ChEBI" id="CHEBI:29105"/>
        <note>catalytic</note>
    </ligand>
</feature>
<feature type="active site" description="Proton donor" evidence="8">
    <location>
        <position position="48"/>
    </location>
</feature>
<evidence type="ECO:0000259" key="9">
    <source>
        <dbReference type="PROSITE" id="PS51747"/>
    </source>
</evidence>
<dbReference type="Pfam" id="PF00383">
    <property type="entry name" value="dCMP_cyt_deam_1"/>
    <property type="match status" value="1"/>
</dbReference>
<reference evidence="10 11" key="1">
    <citation type="submission" date="2018-09" db="EMBL/GenBank/DDBJ databases">
        <authorList>
            <person name="Wang F."/>
        </authorList>
    </citation>
    <scope>NUCLEOTIDE SEQUENCE [LARGE SCALE GENOMIC DNA]</scope>
    <source>
        <strain evidence="10 11">PLHSC7-2</strain>
    </source>
</reference>
<evidence type="ECO:0000256" key="4">
    <source>
        <dbReference type="ARBA" id="ARBA00022723"/>
    </source>
</evidence>
<evidence type="ECO:0000256" key="7">
    <source>
        <dbReference type="ARBA" id="ARBA00048045"/>
    </source>
</evidence>
<evidence type="ECO:0000256" key="5">
    <source>
        <dbReference type="ARBA" id="ARBA00022801"/>
    </source>
</evidence>
<sequence>MQHALALADKAQQLGEIPVGAVVVLNDRIIGEGYNRSICDHNATGHAEMMAITQAGRAVENYRLVDATLYVTLEPCPMCAGAIVHSRVKRLVYGASDAKTGAAGSVFNIAAHPQLNHQAEITAGVLAQQCSEQISAFFKMRRAQHKAAKKAAKQQAET</sequence>
<evidence type="ECO:0000256" key="3">
    <source>
        <dbReference type="ARBA" id="ARBA00022694"/>
    </source>
</evidence>
<gene>
    <name evidence="8 10" type="primary">tadA</name>
    <name evidence="10" type="ORF">D1Z90_16545</name>
</gene>
<dbReference type="PROSITE" id="PS51747">
    <property type="entry name" value="CYT_DCMP_DEAMINASES_2"/>
    <property type="match status" value="1"/>
</dbReference>
<feature type="binding site" evidence="8">
    <location>
        <position position="79"/>
    </location>
    <ligand>
        <name>Zn(2+)</name>
        <dbReference type="ChEBI" id="CHEBI:29105"/>
        <note>catalytic</note>
    </ligand>
</feature>
<comment type="subunit">
    <text evidence="2 8">Homodimer.</text>
</comment>
<keyword evidence="3 8" id="KW-0819">tRNA processing</keyword>
<dbReference type="InterPro" id="IPR028883">
    <property type="entry name" value="tRNA_aden_deaminase"/>
</dbReference>
<proteinExistence type="inferred from homology"/>
<keyword evidence="5 8" id="KW-0378">Hydrolase</keyword>
<dbReference type="FunFam" id="3.40.140.10:FF:000005">
    <property type="entry name" value="tRNA-specific adenosine deaminase"/>
    <property type="match status" value="1"/>
</dbReference>
<dbReference type="NCBIfam" id="NF008113">
    <property type="entry name" value="PRK10860.1"/>
    <property type="match status" value="1"/>
</dbReference>
<dbReference type="PROSITE" id="PS00903">
    <property type="entry name" value="CYT_DCMP_DEAMINASES_1"/>
    <property type="match status" value="1"/>
</dbReference>
<evidence type="ECO:0000256" key="8">
    <source>
        <dbReference type="HAMAP-Rule" id="MF_00972"/>
    </source>
</evidence>
<reference evidence="10 11" key="2">
    <citation type="submission" date="2019-01" db="EMBL/GenBank/DDBJ databases">
        <title>Motilimonas pumilus sp. nov., isolated from the gut of sea cucumber (Apostichopus japonicus).</title>
        <authorList>
            <person name="Wang F.-Q."/>
            <person name="Ren L.-H."/>
            <person name="Lin Y.-W."/>
            <person name="Sun G.-H."/>
            <person name="Du Z.-J."/>
            <person name="Zhao J.-X."/>
            <person name="Liu X.-J."/>
            <person name="Liu L.-J."/>
        </authorList>
    </citation>
    <scope>NUCLEOTIDE SEQUENCE [LARGE SCALE GENOMIC DNA]</scope>
    <source>
        <strain evidence="10 11">PLHSC7-2</strain>
    </source>
</reference>
<dbReference type="EMBL" id="QZCH01000026">
    <property type="protein sequence ID" value="RJG40275.1"/>
    <property type="molecule type" value="Genomic_DNA"/>
</dbReference>
<evidence type="ECO:0000313" key="11">
    <source>
        <dbReference type="Proteomes" id="UP000283255"/>
    </source>
</evidence>
<keyword evidence="4 8" id="KW-0479">Metal-binding</keyword>
<feature type="domain" description="CMP/dCMP-type deaminase" evidence="9">
    <location>
        <begin position="1"/>
        <end position="107"/>
    </location>
</feature>
<dbReference type="SUPFAM" id="SSF53927">
    <property type="entry name" value="Cytidine deaminase-like"/>
    <property type="match status" value="1"/>
</dbReference>
<feature type="binding site" evidence="8">
    <location>
        <position position="46"/>
    </location>
    <ligand>
        <name>Zn(2+)</name>
        <dbReference type="ChEBI" id="CHEBI:29105"/>
        <note>catalytic</note>
    </ligand>
</feature>
<accession>A0A418YBA1</accession>
<protein>
    <recommendedName>
        <fullName evidence="8">tRNA-specific adenosine deaminase</fullName>
        <ecNumber evidence="8">3.5.4.33</ecNumber>
    </recommendedName>
</protein>
<keyword evidence="6 8" id="KW-0862">Zinc</keyword>
<comment type="catalytic activity">
    <reaction evidence="7 8">
        <text>adenosine(34) in tRNA + H2O + H(+) = inosine(34) in tRNA + NH4(+)</text>
        <dbReference type="Rhea" id="RHEA:43168"/>
        <dbReference type="Rhea" id="RHEA-COMP:10373"/>
        <dbReference type="Rhea" id="RHEA-COMP:10374"/>
        <dbReference type="ChEBI" id="CHEBI:15377"/>
        <dbReference type="ChEBI" id="CHEBI:15378"/>
        <dbReference type="ChEBI" id="CHEBI:28938"/>
        <dbReference type="ChEBI" id="CHEBI:74411"/>
        <dbReference type="ChEBI" id="CHEBI:82852"/>
        <dbReference type="EC" id="3.5.4.33"/>
    </reaction>
</comment>
<dbReference type="EC" id="3.5.4.33" evidence="8"/>
<dbReference type="OrthoDB" id="9802676at2"/>
<name>A0A418YBA1_9GAMM</name>
<comment type="similarity">
    <text evidence="1">Belongs to the cytidine and deoxycytidylate deaminase family. ADAT2 subfamily.</text>
</comment>
<evidence type="ECO:0000256" key="2">
    <source>
        <dbReference type="ARBA" id="ARBA00011738"/>
    </source>
</evidence>
<dbReference type="AlphaFoldDB" id="A0A418YBA1"/>
<comment type="function">
    <text evidence="8">Catalyzes the deamination of adenosine to inosine at the wobble position 34 of tRNA(Arg2).</text>
</comment>
<evidence type="ECO:0000313" key="10">
    <source>
        <dbReference type="EMBL" id="RJG40275.1"/>
    </source>
</evidence>
<organism evidence="10 11">
    <name type="scientific">Motilimonas pumila</name>
    <dbReference type="NCBI Taxonomy" id="2303987"/>
    <lineage>
        <taxon>Bacteria</taxon>
        <taxon>Pseudomonadati</taxon>
        <taxon>Pseudomonadota</taxon>
        <taxon>Gammaproteobacteria</taxon>
        <taxon>Alteromonadales</taxon>
        <taxon>Alteromonadales genera incertae sedis</taxon>
        <taxon>Motilimonas</taxon>
    </lineage>
</organism>
<evidence type="ECO:0000256" key="1">
    <source>
        <dbReference type="ARBA" id="ARBA00010669"/>
    </source>
</evidence>
<dbReference type="Gene3D" id="3.40.140.10">
    <property type="entry name" value="Cytidine Deaminase, domain 2"/>
    <property type="match status" value="1"/>
</dbReference>
<dbReference type="GO" id="GO:0008270">
    <property type="term" value="F:zinc ion binding"/>
    <property type="evidence" value="ECO:0007669"/>
    <property type="project" value="UniProtKB-UniRule"/>
</dbReference>
<dbReference type="InterPro" id="IPR016192">
    <property type="entry name" value="APOBEC/CMP_deaminase_Zn-bd"/>
</dbReference>
<keyword evidence="11" id="KW-1185">Reference proteome</keyword>
<dbReference type="GO" id="GO:0052717">
    <property type="term" value="F:tRNA-specific adenosine-34 deaminase activity"/>
    <property type="evidence" value="ECO:0007669"/>
    <property type="project" value="UniProtKB-UniRule"/>
</dbReference>
<dbReference type="InterPro" id="IPR016193">
    <property type="entry name" value="Cytidine_deaminase-like"/>
</dbReference>
<dbReference type="PANTHER" id="PTHR11079">
    <property type="entry name" value="CYTOSINE DEAMINASE FAMILY MEMBER"/>
    <property type="match status" value="1"/>
</dbReference>